<name>A0A172TZT0_9BACT</name>
<sequence length="387" mass="42302">METQTKTNPNRSKIIIIASVLAIAVASMGWYAKSNWFKGDAPAMTCNLNQTSIYDKYKFAVPIIFTEYVYEASIKGSAPVAFTLNINGDWALYNEYNSPISVSGTSFFVSNNGQLITNKHVVEPWSYNEESTSLANSLTYFVKAEIAPNAIKSFLINNWESRYQDYEGDGEEEATDAASTEVTDTTQGTTDGESVSDMVTQATQESHEPAEPSDDVAYITQSDIKITPKRVRVYIAMHGTEISPSSIIPCKVINLSSDNAIDVALVQTKDKKLPKQVTDFIHLDSASTADQNIKPGTKAYMLGYPMGTTLASTKKGIRVQIYEGQINKESDGTSLQYNITSTHGASGSPVINDCGQLIAVNYAGFDEAQGFNFGIVAKHALELFKDQ</sequence>
<dbReference type="KEGG" id="fla:SY85_19690"/>
<dbReference type="PATRIC" id="fig|1492898.3.peg.4287"/>
<keyword evidence="2" id="KW-1133">Transmembrane helix</keyword>
<evidence type="ECO:0000256" key="1">
    <source>
        <dbReference type="SAM" id="MobiDB-lite"/>
    </source>
</evidence>
<dbReference type="Gene3D" id="2.40.10.10">
    <property type="entry name" value="Trypsin-like serine proteases"/>
    <property type="match status" value="2"/>
</dbReference>
<accession>A0A172TZT0</accession>
<dbReference type="SUPFAM" id="SSF50494">
    <property type="entry name" value="Trypsin-like serine proteases"/>
    <property type="match status" value="1"/>
</dbReference>
<dbReference type="OrthoDB" id="265200at2"/>
<reference evidence="4" key="1">
    <citation type="submission" date="2015-01" db="EMBL/GenBank/DDBJ databases">
        <title>Flavisolibacter sp./LCS9/ whole genome sequencing.</title>
        <authorList>
            <person name="Kim M.K."/>
            <person name="Srinivasan S."/>
            <person name="Lee J.-J."/>
        </authorList>
    </citation>
    <scope>NUCLEOTIDE SEQUENCE [LARGE SCALE GENOMIC DNA]</scope>
    <source>
        <strain evidence="4">LCS9</strain>
    </source>
</reference>
<dbReference type="Proteomes" id="UP000077177">
    <property type="component" value="Chromosome"/>
</dbReference>
<feature type="compositionally biased region" description="Low complexity" evidence="1">
    <location>
        <begin position="176"/>
        <end position="193"/>
    </location>
</feature>
<dbReference type="RefSeq" id="WP_066406766.1">
    <property type="nucleotide sequence ID" value="NZ_CP011390.1"/>
</dbReference>
<keyword evidence="2" id="KW-0812">Transmembrane</keyword>
<dbReference type="AlphaFoldDB" id="A0A172TZT0"/>
<dbReference type="STRING" id="1492898.SY85_19690"/>
<dbReference type="EMBL" id="CP011390">
    <property type="protein sequence ID" value="ANE52374.1"/>
    <property type="molecule type" value="Genomic_DNA"/>
</dbReference>
<feature type="compositionally biased region" description="Acidic residues" evidence="1">
    <location>
        <begin position="166"/>
        <end position="175"/>
    </location>
</feature>
<evidence type="ECO:0000313" key="4">
    <source>
        <dbReference type="Proteomes" id="UP000077177"/>
    </source>
</evidence>
<proteinExistence type="predicted"/>
<evidence type="ECO:0008006" key="5">
    <source>
        <dbReference type="Google" id="ProtNLM"/>
    </source>
</evidence>
<reference evidence="3 4" key="2">
    <citation type="journal article" date="2016" name="Int. J. Syst. Evol. Microbiol.">
        <title>Flavisolibacter tropicus sp. nov., isolated from tropical soil.</title>
        <authorList>
            <person name="Lee J.J."/>
            <person name="Kang M.S."/>
            <person name="Kim G.S."/>
            <person name="Lee C.S."/>
            <person name="Lim S."/>
            <person name="Lee J."/>
            <person name="Roh S.H."/>
            <person name="Kang H."/>
            <person name="Ha J.M."/>
            <person name="Bae S."/>
            <person name="Jung H.Y."/>
            <person name="Kim M.K."/>
        </authorList>
    </citation>
    <scope>NUCLEOTIDE SEQUENCE [LARGE SCALE GENOMIC DNA]</scope>
    <source>
        <strain evidence="3 4">LCS9</strain>
    </source>
</reference>
<organism evidence="3 4">
    <name type="scientific">Flavisolibacter tropicus</name>
    <dbReference type="NCBI Taxonomy" id="1492898"/>
    <lineage>
        <taxon>Bacteria</taxon>
        <taxon>Pseudomonadati</taxon>
        <taxon>Bacteroidota</taxon>
        <taxon>Chitinophagia</taxon>
        <taxon>Chitinophagales</taxon>
        <taxon>Chitinophagaceae</taxon>
        <taxon>Flavisolibacter</taxon>
    </lineage>
</organism>
<keyword evidence="2" id="KW-0472">Membrane</keyword>
<feature type="region of interest" description="Disordered" evidence="1">
    <location>
        <begin position="166"/>
        <end position="194"/>
    </location>
</feature>
<feature type="transmembrane region" description="Helical" evidence="2">
    <location>
        <begin position="12"/>
        <end position="32"/>
    </location>
</feature>
<keyword evidence="4" id="KW-1185">Reference proteome</keyword>
<evidence type="ECO:0000256" key="2">
    <source>
        <dbReference type="SAM" id="Phobius"/>
    </source>
</evidence>
<protein>
    <recommendedName>
        <fullName evidence="5">Peptidase S1 domain-containing protein</fullName>
    </recommendedName>
</protein>
<evidence type="ECO:0000313" key="3">
    <source>
        <dbReference type="EMBL" id="ANE52374.1"/>
    </source>
</evidence>
<dbReference type="InterPro" id="IPR043504">
    <property type="entry name" value="Peptidase_S1_PA_chymotrypsin"/>
</dbReference>
<dbReference type="InterPro" id="IPR009003">
    <property type="entry name" value="Peptidase_S1_PA"/>
</dbReference>
<gene>
    <name evidence="3" type="ORF">SY85_19690</name>
</gene>
<dbReference type="Pfam" id="PF13365">
    <property type="entry name" value="Trypsin_2"/>
    <property type="match status" value="1"/>
</dbReference>